<dbReference type="RefSeq" id="XP_040689205.1">
    <property type="nucleotide sequence ID" value="XM_040837581.1"/>
</dbReference>
<name>A0A1L9RKR7_ASPWE</name>
<accession>A0A1L9RKR7</accession>
<feature type="compositionally biased region" description="Acidic residues" evidence="1">
    <location>
        <begin position="97"/>
        <end position="125"/>
    </location>
</feature>
<dbReference type="AlphaFoldDB" id="A0A1L9RKR7"/>
<feature type="region of interest" description="Disordered" evidence="1">
    <location>
        <begin position="1"/>
        <end position="57"/>
    </location>
</feature>
<sequence length="222" mass="25066">MAAATYYSTPDMVHTPHPQSPTNKTQSAWAQPTHKQDQLTDEIDEPSSDRGLGDAHTWRQIGKIAVKVAKALNDEDDDDDDSGSDNDSDSGSSSSDSDSDNEDEDEDEEQEHEEEGEEEKEEEHEEEKKEHHFAASLKFAGKLDKLAHKKEKEAKEGIEQQHQHQAQLQAQQQLQAHPQPCPQPHYTAYNPYAQAVQPQPHPHYTAYNPYSQGAQYQQVPRC</sequence>
<dbReference type="VEuPathDB" id="FungiDB:ASPWEDRAFT_513891"/>
<feature type="compositionally biased region" description="Polar residues" evidence="1">
    <location>
        <begin position="20"/>
        <end position="30"/>
    </location>
</feature>
<feature type="compositionally biased region" description="Acidic residues" evidence="1">
    <location>
        <begin position="74"/>
        <end position="88"/>
    </location>
</feature>
<dbReference type="EMBL" id="KV878212">
    <property type="protein sequence ID" value="OJJ35529.1"/>
    <property type="molecule type" value="Genomic_DNA"/>
</dbReference>
<feature type="compositionally biased region" description="Basic and acidic residues" evidence="1">
    <location>
        <begin position="141"/>
        <end position="162"/>
    </location>
</feature>
<feature type="compositionally biased region" description="Low complexity" evidence="1">
    <location>
        <begin position="163"/>
        <end position="178"/>
    </location>
</feature>
<protein>
    <submittedName>
        <fullName evidence="2">Uncharacterized protein</fullName>
    </submittedName>
</protein>
<evidence type="ECO:0000313" key="3">
    <source>
        <dbReference type="Proteomes" id="UP000184383"/>
    </source>
</evidence>
<evidence type="ECO:0000313" key="2">
    <source>
        <dbReference type="EMBL" id="OJJ35529.1"/>
    </source>
</evidence>
<feature type="compositionally biased region" description="Polar residues" evidence="1">
    <location>
        <begin position="208"/>
        <end position="222"/>
    </location>
</feature>
<proteinExistence type="predicted"/>
<feature type="compositionally biased region" description="Basic and acidic residues" evidence="1">
    <location>
        <begin position="47"/>
        <end position="57"/>
    </location>
</feature>
<dbReference type="GeneID" id="63753429"/>
<keyword evidence="3" id="KW-1185">Reference proteome</keyword>
<reference evidence="3" key="1">
    <citation type="journal article" date="2017" name="Genome Biol.">
        <title>Comparative genomics reveals high biological diversity and specific adaptations in the industrially and medically important fungal genus Aspergillus.</title>
        <authorList>
            <person name="de Vries R.P."/>
            <person name="Riley R."/>
            <person name="Wiebenga A."/>
            <person name="Aguilar-Osorio G."/>
            <person name="Amillis S."/>
            <person name="Uchima C.A."/>
            <person name="Anderluh G."/>
            <person name="Asadollahi M."/>
            <person name="Askin M."/>
            <person name="Barry K."/>
            <person name="Battaglia E."/>
            <person name="Bayram O."/>
            <person name="Benocci T."/>
            <person name="Braus-Stromeyer S.A."/>
            <person name="Caldana C."/>
            <person name="Canovas D."/>
            <person name="Cerqueira G.C."/>
            <person name="Chen F."/>
            <person name="Chen W."/>
            <person name="Choi C."/>
            <person name="Clum A."/>
            <person name="Dos Santos R.A."/>
            <person name="Damasio A.R."/>
            <person name="Diallinas G."/>
            <person name="Emri T."/>
            <person name="Fekete E."/>
            <person name="Flipphi M."/>
            <person name="Freyberg S."/>
            <person name="Gallo A."/>
            <person name="Gournas C."/>
            <person name="Habgood R."/>
            <person name="Hainaut M."/>
            <person name="Harispe M.L."/>
            <person name="Henrissat B."/>
            <person name="Hilden K.S."/>
            <person name="Hope R."/>
            <person name="Hossain A."/>
            <person name="Karabika E."/>
            <person name="Karaffa L."/>
            <person name="Karanyi Z."/>
            <person name="Krasevec N."/>
            <person name="Kuo A."/>
            <person name="Kusch H."/>
            <person name="LaButti K."/>
            <person name="Lagendijk E.L."/>
            <person name="Lapidus A."/>
            <person name="Levasseur A."/>
            <person name="Lindquist E."/>
            <person name="Lipzen A."/>
            <person name="Logrieco A.F."/>
            <person name="MacCabe A."/>
            <person name="Maekelae M.R."/>
            <person name="Malavazi I."/>
            <person name="Melin P."/>
            <person name="Meyer V."/>
            <person name="Mielnichuk N."/>
            <person name="Miskei M."/>
            <person name="Molnar A.P."/>
            <person name="Mule G."/>
            <person name="Ngan C.Y."/>
            <person name="Orejas M."/>
            <person name="Orosz E."/>
            <person name="Ouedraogo J.P."/>
            <person name="Overkamp K.M."/>
            <person name="Park H.-S."/>
            <person name="Perrone G."/>
            <person name="Piumi F."/>
            <person name="Punt P.J."/>
            <person name="Ram A.F."/>
            <person name="Ramon A."/>
            <person name="Rauscher S."/>
            <person name="Record E."/>
            <person name="Riano-Pachon D.M."/>
            <person name="Robert V."/>
            <person name="Roehrig J."/>
            <person name="Ruller R."/>
            <person name="Salamov A."/>
            <person name="Salih N.S."/>
            <person name="Samson R.A."/>
            <person name="Sandor E."/>
            <person name="Sanguinetti M."/>
            <person name="Schuetze T."/>
            <person name="Sepcic K."/>
            <person name="Shelest E."/>
            <person name="Sherlock G."/>
            <person name="Sophianopoulou V."/>
            <person name="Squina F.M."/>
            <person name="Sun H."/>
            <person name="Susca A."/>
            <person name="Todd R.B."/>
            <person name="Tsang A."/>
            <person name="Unkles S.E."/>
            <person name="van de Wiele N."/>
            <person name="van Rossen-Uffink D."/>
            <person name="Oliveira J.V."/>
            <person name="Vesth T.C."/>
            <person name="Visser J."/>
            <person name="Yu J.-H."/>
            <person name="Zhou M."/>
            <person name="Andersen M.R."/>
            <person name="Archer D.B."/>
            <person name="Baker S.E."/>
            <person name="Benoit I."/>
            <person name="Brakhage A.A."/>
            <person name="Braus G.H."/>
            <person name="Fischer R."/>
            <person name="Frisvad J.C."/>
            <person name="Goldman G.H."/>
            <person name="Houbraken J."/>
            <person name="Oakley B."/>
            <person name="Pocsi I."/>
            <person name="Scazzocchio C."/>
            <person name="Seiboth B."/>
            <person name="vanKuyk P.A."/>
            <person name="Wortman J."/>
            <person name="Dyer P.S."/>
            <person name="Grigoriev I.V."/>
        </authorList>
    </citation>
    <scope>NUCLEOTIDE SEQUENCE [LARGE SCALE GENOMIC DNA]</scope>
    <source>
        <strain evidence="3">DTO 134E9</strain>
    </source>
</reference>
<dbReference type="Proteomes" id="UP000184383">
    <property type="component" value="Unassembled WGS sequence"/>
</dbReference>
<evidence type="ECO:0000256" key="1">
    <source>
        <dbReference type="SAM" id="MobiDB-lite"/>
    </source>
</evidence>
<gene>
    <name evidence="2" type="ORF">ASPWEDRAFT_513891</name>
</gene>
<organism evidence="2 3">
    <name type="scientific">Aspergillus wentii DTO 134E9</name>
    <dbReference type="NCBI Taxonomy" id="1073089"/>
    <lineage>
        <taxon>Eukaryota</taxon>
        <taxon>Fungi</taxon>
        <taxon>Dikarya</taxon>
        <taxon>Ascomycota</taxon>
        <taxon>Pezizomycotina</taxon>
        <taxon>Eurotiomycetes</taxon>
        <taxon>Eurotiomycetidae</taxon>
        <taxon>Eurotiales</taxon>
        <taxon>Aspergillaceae</taxon>
        <taxon>Aspergillus</taxon>
        <taxon>Aspergillus subgen. Cremei</taxon>
    </lineage>
</organism>
<feature type="region of interest" description="Disordered" evidence="1">
    <location>
        <begin position="69"/>
        <end position="222"/>
    </location>
</feature>